<dbReference type="RefSeq" id="WP_262503661.1">
    <property type="nucleotide sequence ID" value="NZ_BBQY01000033.1"/>
</dbReference>
<dbReference type="STRING" id="1192759.GCA_000277525_00342"/>
<dbReference type="Proteomes" id="UP000290975">
    <property type="component" value="Unassembled WGS sequence"/>
</dbReference>
<name>A0A401J6L5_SPHXE</name>
<dbReference type="InterPro" id="IPR013858">
    <property type="entry name" value="Peptidase_M10B_C"/>
</dbReference>
<gene>
    <name evidence="5" type="ORF">MBESOW_P3465</name>
</gene>
<dbReference type="Pfam" id="PF08548">
    <property type="entry name" value="Peptidase_M10_C"/>
    <property type="match status" value="1"/>
</dbReference>
<dbReference type="PRINTS" id="PR00313">
    <property type="entry name" value="CABNDNGRPT"/>
</dbReference>
<evidence type="ECO:0000313" key="5">
    <source>
        <dbReference type="EMBL" id="GBH32230.1"/>
    </source>
</evidence>
<evidence type="ECO:0000256" key="1">
    <source>
        <dbReference type="ARBA" id="ARBA00004613"/>
    </source>
</evidence>
<reference evidence="5 6" key="1">
    <citation type="submission" date="2014-12" db="EMBL/GenBank/DDBJ databases">
        <title>Whole genome sequencing of Sphingobium xenophagum OW59.</title>
        <authorList>
            <person name="Ohta Y."/>
            <person name="Nishi S."/>
            <person name="Hatada Y."/>
        </authorList>
    </citation>
    <scope>NUCLEOTIDE SEQUENCE [LARGE SCALE GENOMIC DNA]</scope>
    <source>
        <strain evidence="5 6">OW59</strain>
    </source>
</reference>
<comment type="subcellular location">
    <subcellularLocation>
        <location evidence="1">Secreted</location>
    </subcellularLocation>
</comment>
<organism evidence="5 6">
    <name type="scientific">Sphingobium xenophagum</name>
    <dbReference type="NCBI Taxonomy" id="121428"/>
    <lineage>
        <taxon>Bacteria</taxon>
        <taxon>Pseudomonadati</taxon>
        <taxon>Pseudomonadota</taxon>
        <taxon>Alphaproteobacteria</taxon>
        <taxon>Sphingomonadales</taxon>
        <taxon>Sphingomonadaceae</taxon>
        <taxon>Sphingobium</taxon>
    </lineage>
</organism>
<comment type="caution">
    <text evidence="5">The sequence shown here is derived from an EMBL/GenBank/DDBJ whole genome shotgun (WGS) entry which is preliminary data.</text>
</comment>
<dbReference type="InterPro" id="IPR011049">
    <property type="entry name" value="Serralysin-like_metalloprot_C"/>
</dbReference>
<dbReference type="GO" id="GO:0005509">
    <property type="term" value="F:calcium ion binding"/>
    <property type="evidence" value="ECO:0007669"/>
    <property type="project" value="InterPro"/>
</dbReference>
<dbReference type="AlphaFoldDB" id="A0A401J6L5"/>
<dbReference type="GO" id="GO:0005615">
    <property type="term" value="C:extracellular space"/>
    <property type="evidence" value="ECO:0007669"/>
    <property type="project" value="InterPro"/>
</dbReference>
<evidence type="ECO:0000256" key="2">
    <source>
        <dbReference type="ARBA" id="ARBA00022525"/>
    </source>
</evidence>
<accession>A0A401J6L5</accession>
<sequence length="176" mass="18907">MSGNGAAILRGGKGDDNYAINKDRDYIVEHANQGTDTVLLYRTSYTIDTNVENVIVNTKEATTVIGNSLVNQIVGKGGNDMISGGGGDDLLYGRGSADTFVFHSLNDGHDTIADFEFRKDHIDVSDLRHDHPAVTFSTHLGPDGLDIIATLSRQSYTFATLAGVKKTYALDDILVG</sequence>
<protein>
    <recommendedName>
        <fullName evidence="4">Peptidase M10 serralysin C-terminal domain-containing protein</fullName>
    </recommendedName>
</protein>
<keyword evidence="2" id="KW-0964">Secreted</keyword>
<evidence type="ECO:0000259" key="4">
    <source>
        <dbReference type="Pfam" id="PF08548"/>
    </source>
</evidence>
<evidence type="ECO:0000313" key="6">
    <source>
        <dbReference type="Proteomes" id="UP000290975"/>
    </source>
</evidence>
<dbReference type="EMBL" id="BBQY01000033">
    <property type="protein sequence ID" value="GBH32230.1"/>
    <property type="molecule type" value="Genomic_DNA"/>
</dbReference>
<keyword evidence="3" id="KW-0677">Repeat</keyword>
<dbReference type="Gene3D" id="2.150.10.10">
    <property type="entry name" value="Serralysin-like metalloprotease, C-terminal"/>
    <property type="match status" value="1"/>
</dbReference>
<feature type="domain" description="Peptidase M10 serralysin C-terminal" evidence="4">
    <location>
        <begin position="84"/>
        <end position="150"/>
    </location>
</feature>
<keyword evidence="6" id="KW-1185">Reference proteome</keyword>
<evidence type="ECO:0000256" key="3">
    <source>
        <dbReference type="ARBA" id="ARBA00022737"/>
    </source>
</evidence>
<dbReference type="SUPFAM" id="SSF51120">
    <property type="entry name" value="beta-Roll"/>
    <property type="match status" value="1"/>
</dbReference>
<proteinExistence type="predicted"/>